<dbReference type="eggNOG" id="COG2186">
    <property type="taxonomic scope" value="Bacteria"/>
</dbReference>
<dbReference type="InterPro" id="IPR008920">
    <property type="entry name" value="TF_FadR/GntR_C"/>
</dbReference>
<name>W0EZS6_9BACT</name>
<dbReference type="OrthoDB" id="1040417at2"/>
<dbReference type="HOGENOM" id="CLU_017584_9_3_10"/>
<keyword evidence="2" id="KW-0238">DNA-binding</keyword>
<keyword evidence="1" id="KW-0805">Transcription regulation</keyword>
<keyword evidence="7" id="KW-1185">Reference proteome</keyword>
<feature type="domain" description="HTH gntR-type" evidence="5">
    <location>
        <begin position="12"/>
        <end position="80"/>
    </location>
</feature>
<dbReference type="PROSITE" id="PS50949">
    <property type="entry name" value="HTH_GNTR"/>
    <property type="match status" value="1"/>
</dbReference>
<dbReference type="PRINTS" id="PR00035">
    <property type="entry name" value="HTHGNTR"/>
</dbReference>
<dbReference type="STRING" id="929713.NIASO_04210"/>
<dbReference type="GO" id="GO:0003677">
    <property type="term" value="F:DNA binding"/>
    <property type="evidence" value="ECO:0007669"/>
    <property type="project" value="UniProtKB-KW"/>
</dbReference>
<proteinExistence type="predicted"/>
<dbReference type="InterPro" id="IPR011711">
    <property type="entry name" value="GntR_C"/>
</dbReference>
<dbReference type="EMBL" id="CP007035">
    <property type="protein sequence ID" value="AHF14606.1"/>
    <property type="molecule type" value="Genomic_DNA"/>
</dbReference>
<dbReference type="InterPro" id="IPR036390">
    <property type="entry name" value="WH_DNA-bd_sf"/>
</dbReference>
<dbReference type="GO" id="GO:0003700">
    <property type="term" value="F:DNA-binding transcription factor activity"/>
    <property type="evidence" value="ECO:0007669"/>
    <property type="project" value="InterPro"/>
</dbReference>
<dbReference type="AlphaFoldDB" id="W0EZS6"/>
<evidence type="ECO:0000256" key="4">
    <source>
        <dbReference type="SAM" id="Coils"/>
    </source>
</evidence>
<evidence type="ECO:0000259" key="5">
    <source>
        <dbReference type="PROSITE" id="PS50949"/>
    </source>
</evidence>
<evidence type="ECO:0000256" key="3">
    <source>
        <dbReference type="ARBA" id="ARBA00023163"/>
    </source>
</evidence>
<keyword evidence="3" id="KW-0804">Transcription</keyword>
<dbReference type="PANTHER" id="PTHR43537">
    <property type="entry name" value="TRANSCRIPTIONAL REGULATOR, GNTR FAMILY"/>
    <property type="match status" value="1"/>
</dbReference>
<accession>W0EZS6</accession>
<dbReference type="InterPro" id="IPR000524">
    <property type="entry name" value="Tscrpt_reg_HTH_GntR"/>
</dbReference>
<dbReference type="PANTHER" id="PTHR43537:SF5">
    <property type="entry name" value="UXU OPERON TRANSCRIPTIONAL REGULATOR"/>
    <property type="match status" value="1"/>
</dbReference>
<reference evidence="6 7" key="1">
    <citation type="submission" date="2013-12" db="EMBL/GenBank/DDBJ databases">
        <authorList>
            <consortium name="DOE Joint Genome Institute"/>
            <person name="Eisen J."/>
            <person name="Huntemann M."/>
            <person name="Han J."/>
            <person name="Chen A."/>
            <person name="Kyrpides N."/>
            <person name="Mavromatis K."/>
            <person name="Markowitz V."/>
            <person name="Palaniappan K."/>
            <person name="Ivanova N."/>
            <person name="Schaumberg A."/>
            <person name="Pati A."/>
            <person name="Liolios K."/>
            <person name="Nordberg H.P."/>
            <person name="Cantor M.N."/>
            <person name="Hua S.X."/>
            <person name="Woyke T."/>
        </authorList>
    </citation>
    <scope>NUCLEOTIDE SEQUENCE [LARGE SCALE GENOMIC DNA]</scope>
    <source>
        <strain evidence="7">DSM 19437</strain>
    </source>
</reference>
<dbReference type="KEGG" id="nso:NIASO_04210"/>
<evidence type="ECO:0000256" key="2">
    <source>
        <dbReference type="ARBA" id="ARBA00023125"/>
    </source>
</evidence>
<dbReference type="Gene3D" id="1.20.120.530">
    <property type="entry name" value="GntR ligand-binding domain-like"/>
    <property type="match status" value="1"/>
</dbReference>
<dbReference type="SUPFAM" id="SSF46785">
    <property type="entry name" value="Winged helix' DNA-binding domain"/>
    <property type="match status" value="1"/>
</dbReference>
<dbReference type="CDD" id="cd07377">
    <property type="entry name" value="WHTH_GntR"/>
    <property type="match status" value="1"/>
</dbReference>
<evidence type="ECO:0000313" key="7">
    <source>
        <dbReference type="Proteomes" id="UP000003586"/>
    </source>
</evidence>
<dbReference type="Pfam" id="PF00392">
    <property type="entry name" value="GntR"/>
    <property type="match status" value="1"/>
</dbReference>
<evidence type="ECO:0000256" key="1">
    <source>
        <dbReference type="ARBA" id="ARBA00023015"/>
    </source>
</evidence>
<dbReference type="SMART" id="SM00345">
    <property type="entry name" value="HTH_GNTR"/>
    <property type="match status" value="1"/>
</dbReference>
<protein>
    <submittedName>
        <fullName evidence="6">GntR family transcriptional regulator</fullName>
    </submittedName>
</protein>
<dbReference type="SUPFAM" id="SSF48008">
    <property type="entry name" value="GntR ligand-binding domain-like"/>
    <property type="match status" value="1"/>
</dbReference>
<dbReference type="InterPro" id="IPR036388">
    <property type="entry name" value="WH-like_DNA-bd_sf"/>
</dbReference>
<evidence type="ECO:0000313" key="6">
    <source>
        <dbReference type="EMBL" id="AHF14606.1"/>
    </source>
</evidence>
<sequence>MPLHKLRPVENLTQVDKIEMSLQEFLKAENYQPGDPLPKEIELAKAMGVSRTAIREALSRFRTLGIIESRKNRGMILAKPDLFVNMERVLDPQLLDDETLNELFEMRLVIEVGLGDLLFRSRQQADFKQLEAIIEKEKKAKSSIERLKCDMEFHSALYRLSGNDTIARFQKILLPIFEHVYLKLKDASMPYPSNLADEKKPVTHQDLLKTLKRGTLEQFRRQMRQHLLVYFKKLNS</sequence>
<dbReference type="Gene3D" id="1.10.10.10">
    <property type="entry name" value="Winged helix-like DNA-binding domain superfamily/Winged helix DNA-binding domain"/>
    <property type="match status" value="1"/>
</dbReference>
<organism evidence="6 7">
    <name type="scientific">Niabella soli DSM 19437</name>
    <dbReference type="NCBI Taxonomy" id="929713"/>
    <lineage>
        <taxon>Bacteria</taxon>
        <taxon>Pseudomonadati</taxon>
        <taxon>Bacteroidota</taxon>
        <taxon>Chitinophagia</taxon>
        <taxon>Chitinophagales</taxon>
        <taxon>Chitinophagaceae</taxon>
        <taxon>Niabella</taxon>
    </lineage>
</organism>
<gene>
    <name evidence="6" type="ORF">NIASO_04210</name>
</gene>
<feature type="coiled-coil region" evidence="4">
    <location>
        <begin position="120"/>
        <end position="150"/>
    </location>
</feature>
<dbReference type="Proteomes" id="UP000003586">
    <property type="component" value="Chromosome"/>
</dbReference>
<dbReference type="SMART" id="SM00895">
    <property type="entry name" value="FCD"/>
    <property type="match status" value="1"/>
</dbReference>
<keyword evidence="4" id="KW-0175">Coiled coil</keyword>
<dbReference type="Pfam" id="PF07729">
    <property type="entry name" value="FCD"/>
    <property type="match status" value="1"/>
</dbReference>